<dbReference type="SUPFAM" id="SSF55846">
    <property type="entry name" value="N-acetylmuramoyl-L-alanine amidase-like"/>
    <property type="match status" value="1"/>
</dbReference>
<protein>
    <submittedName>
        <fullName evidence="1">Uncharacterized protein</fullName>
    </submittedName>
</protein>
<accession>A0AB39N2Z5</accession>
<organism evidence="1">
    <name type="scientific">Streptomyces sp. R11</name>
    <dbReference type="NCBI Taxonomy" id="3238625"/>
    <lineage>
        <taxon>Bacteria</taxon>
        <taxon>Bacillati</taxon>
        <taxon>Actinomycetota</taxon>
        <taxon>Actinomycetes</taxon>
        <taxon>Kitasatosporales</taxon>
        <taxon>Streptomycetaceae</taxon>
        <taxon>Streptomyces</taxon>
    </lineage>
</organism>
<dbReference type="InterPro" id="IPR036505">
    <property type="entry name" value="Amidase/PGRP_sf"/>
</dbReference>
<evidence type="ECO:0000313" key="1">
    <source>
        <dbReference type="EMBL" id="XDQ11333.1"/>
    </source>
</evidence>
<dbReference type="EMBL" id="CP163432">
    <property type="protein sequence ID" value="XDQ11333.1"/>
    <property type="molecule type" value="Genomic_DNA"/>
</dbReference>
<dbReference type="GO" id="GO:0008745">
    <property type="term" value="F:N-acetylmuramoyl-L-alanine amidase activity"/>
    <property type="evidence" value="ECO:0007669"/>
    <property type="project" value="InterPro"/>
</dbReference>
<dbReference type="Gene3D" id="3.40.80.10">
    <property type="entry name" value="Peptidoglycan recognition protein-like"/>
    <property type="match status" value="1"/>
</dbReference>
<name>A0AB39N2Z5_9ACTN</name>
<proteinExistence type="predicted"/>
<dbReference type="RefSeq" id="WP_369271582.1">
    <property type="nucleotide sequence ID" value="NZ_CP163432.1"/>
</dbReference>
<reference evidence="1" key="1">
    <citation type="submission" date="2024-07" db="EMBL/GenBank/DDBJ databases">
        <authorList>
            <person name="Yu S.T."/>
        </authorList>
    </citation>
    <scope>NUCLEOTIDE SEQUENCE</scope>
    <source>
        <strain evidence="1">R11</strain>
    </source>
</reference>
<sequence>MTTYSQVRVLRPISTRKYCDRSTRGAAEAKASLIRLIKVISRFEGLDPRARVTYTNPVNGTKKDTNTVGGHRDYFDTECPGQVMYDLLAEVRAAAARR</sequence>
<dbReference type="AlphaFoldDB" id="A0AB39N2Z5"/>
<dbReference type="GO" id="GO:0009253">
    <property type="term" value="P:peptidoglycan catabolic process"/>
    <property type="evidence" value="ECO:0007669"/>
    <property type="project" value="InterPro"/>
</dbReference>
<gene>
    <name evidence="1" type="ORF">AB5J55_17520</name>
</gene>